<dbReference type="RefSeq" id="WP_026391014.1">
    <property type="nucleotide sequence ID" value="NZ_LR215048.1"/>
</dbReference>
<organism evidence="1 2">
    <name type="scientific">Haploplasma axanthum</name>
    <name type="common">Acholeplasma axanthum</name>
    <dbReference type="NCBI Taxonomy" id="29552"/>
    <lineage>
        <taxon>Bacteria</taxon>
        <taxon>Bacillati</taxon>
        <taxon>Mycoplasmatota</taxon>
        <taxon>Mollicutes</taxon>
        <taxon>Acholeplasmatales</taxon>
        <taxon>Acholeplasmataceae</taxon>
        <taxon>Haploplasma</taxon>
    </lineage>
</organism>
<proteinExistence type="predicted"/>
<keyword evidence="2" id="KW-1185">Reference proteome</keyword>
<gene>
    <name evidence="1" type="ORF">NCTC10138_01580</name>
</gene>
<dbReference type="STRING" id="1278311.GCA_000428705_01614"/>
<accession>A0A449BFF7</accession>
<dbReference type="KEGG" id="aaxa:NCTC10138_01580"/>
<evidence type="ECO:0000313" key="1">
    <source>
        <dbReference type="EMBL" id="VEU81183.1"/>
    </source>
</evidence>
<name>A0A449BFF7_HAPAX</name>
<sequence length="248" mass="28255">MKKIVLVIVLTFSGFLLSQVKVNASELYSEKTYLDAFYREEYYAKAYGLSAYFYEGDTYYTPSLLKRSIYFPQRYKKLKVYRHRKANGVITIASWQQEQITPWVDFVPGASISSTIGQSISFSTTISVTGGFEVDLIKEILSVSFSATLETTYGEEFHREHGIVADYNFARNVLGEDVSYTDYAIAFNQAMGKYSTLNYEGKQVSHGFNIFKSAETAIQEWKFVAKTDLVVPLEGMEYAKYTVIGKNF</sequence>
<protein>
    <submittedName>
        <fullName evidence="1">Uncharacterized protein</fullName>
    </submittedName>
</protein>
<dbReference type="EMBL" id="LR215048">
    <property type="protein sequence ID" value="VEU81183.1"/>
    <property type="molecule type" value="Genomic_DNA"/>
</dbReference>
<dbReference type="AlphaFoldDB" id="A0A449BFF7"/>
<dbReference type="Proteomes" id="UP000289841">
    <property type="component" value="Chromosome"/>
</dbReference>
<evidence type="ECO:0000313" key="2">
    <source>
        <dbReference type="Proteomes" id="UP000289841"/>
    </source>
</evidence>
<reference evidence="1 2" key="1">
    <citation type="submission" date="2019-01" db="EMBL/GenBank/DDBJ databases">
        <authorList>
            <consortium name="Pathogen Informatics"/>
        </authorList>
    </citation>
    <scope>NUCLEOTIDE SEQUENCE [LARGE SCALE GENOMIC DNA]</scope>
    <source>
        <strain evidence="1 2">NCTC10138</strain>
    </source>
</reference>